<dbReference type="InterPro" id="IPR028081">
    <property type="entry name" value="Leu-bd"/>
</dbReference>
<dbReference type="RefSeq" id="WP_211648196.1">
    <property type="nucleotide sequence ID" value="NZ_JAFEVO010000001.1"/>
</dbReference>
<reference evidence="6 7" key="1">
    <citation type="submission" date="2021-02" db="EMBL/GenBank/DDBJ databases">
        <title>Draft genome and description of Leucobacter sp nov strain Marseille-Q4368.</title>
        <authorList>
            <person name="Boxberger M."/>
            <person name="La Scola B."/>
        </authorList>
    </citation>
    <scope>NUCLEOTIDE SEQUENCE [LARGE SCALE GENOMIC DNA]</scope>
    <source>
        <strain evidence="6 7">Marseille-Q4368</strain>
    </source>
</reference>
<organism evidence="6 7">
    <name type="scientific">Leucobacter manosquensis</name>
    <dbReference type="NCBI Taxonomy" id="2810611"/>
    <lineage>
        <taxon>Bacteria</taxon>
        <taxon>Bacillati</taxon>
        <taxon>Actinomycetota</taxon>
        <taxon>Actinomycetes</taxon>
        <taxon>Micrococcales</taxon>
        <taxon>Microbacteriaceae</taxon>
        <taxon>Leucobacter</taxon>
    </lineage>
</organism>
<comment type="similarity">
    <text evidence="1">Belongs to the leucine-binding protein family.</text>
</comment>
<sequence>MKVHSKTSVGVLALVASAALVLSGCSSSGESEPTESSGEGGGGSSEALQIATLLPQTGSLGFLMPPVQAGIAQALSDINGAGGVLGQDVEIVAEANEGDASDLTVVEKGADDVISSGASFVLGAMGSGRSQHVVDRVAEAGILMGSPSNTSADLSGISPNYFRTAPPDTVQGDALGNQIVSDGVTSVAFLTFNDPYGLGLRDVIQETVEAAGAEVVYGGKGDGNEFPVEQTSFASEITAAKDSGAEAVVVVTYDQFKQIVPEAVNQGLDLSTFYLVDGNANGYESDFEAGTLENAQASIPGAQANDDFQAQLKDIYAAEYDGELESFTYAPEAYDLVTLVALAAEKAGSTDSASIQENLHAVSGSEGGEECSTFEECAKLIADGSDIQYVGKAGTGPLNDNNDPSSAFIGIYKYDGTNNPVFQKAVEGQTE</sequence>
<dbReference type="PROSITE" id="PS51257">
    <property type="entry name" value="PROKAR_LIPOPROTEIN"/>
    <property type="match status" value="1"/>
</dbReference>
<evidence type="ECO:0000256" key="1">
    <source>
        <dbReference type="ARBA" id="ARBA00010062"/>
    </source>
</evidence>
<dbReference type="Pfam" id="PF13458">
    <property type="entry name" value="Peripla_BP_6"/>
    <property type="match status" value="1"/>
</dbReference>
<dbReference type="Gene3D" id="3.40.50.2300">
    <property type="match status" value="2"/>
</dbReference>
<dbReference type="PANTHER" id="PTHR30483">
    <property type="entry name" value="LEUCINE-SPECIFIC-BINDING PROTEIN"/>
    <property type="match status" value="1"/>
</dbReference>
<protein>
    <submittedName>
        <fullName evidence="6">ABC transporter substrate-binding protein</fullName>
    </submittedName>
</protein>
<feature type="compositionally biased region" description="Low complexity" evidence="3">
    <location>
        <begin position="26"/>
        <end position="37"/>
    </location>
</feature>
<keyword evidence="2 4" id="KW-0732">Signal</keyword>
<keyword evidence="7" id="KW-1185">Reference proteome</keyword>
<dbReference type="InterPro" id="IPR051010">
    <property type="entry name" value="BCAA_transport"/>
</dbReference>
<feature type="region of interest" description="Disordered" evidence="3">
    <location>
        <begin position="26"/>
        <end position="45"/>
    </location>
</feature>
<evidence type="ECO:0000313" key="6">
    <source>
        <dbReference type="EMBL" id="MBS3181039.1"/>
    </source>
</evidence>
<feature type="chain" id="PRO_5045561356" evidence="4">
    <location>
        <begin position="29"/>
        <end position="431"/>
    </location>
</feature>
<comment type="caution">
    <text evidence="6">The sequence shown here is derived from an EMBL/GenBank/DDBJ whole genome shotgun (WGS) entry which is preliminary data.</text>
</comment>
<dbReference type="SUPFAM" id="SSF53822">
    <property type="entry name" value="Periplasmic binding protein-like I"/>
    <property type="match status" value="1"/>
</dbReference>
<evidence type="ECO:0000256" key="2">
    <source>
        <dbReference type="ARBA" id="ARBA00022729"/>
    </source>
</evidence>
<evidence type="ECO:0000313" key="7">
    <source>
        <dbReference type="Proteomes" id="UP000811492"/>
    </source>
</evidence>
<feature type="signal peptide" evidence="4">
    <location>
        <begin position="1"/>
        <end position="28"/>
    </location>
</feature>
<gene>
    <name evidence="6" type="ORF">JSQ98_02305</name>
</gene>
<name>A0ABS5M1G8_9MICO</name>
<feature type="domain" description="Leucine-binding protein" evidence="5">
    <location>
        <begin position="49"/>
        <end position="365"/>
    </location>
</feature>
<proteinExistence type="inferred from homology"/>
<evidence type="ECO:0000256" key="4">
    <source>
        <dbReference type="SAM" id="SignalP"/>
    </source>
</evidence>
<dbReference type="EMBL" id="JAFEVO010000001">
    <property type="protein sequence ID" value="MBS3181039.1"/>
    <property type="molecule type" value="Genomic_DNA"/>
</dbReference>
<evidence type="ECO:0000259" key="5">
    <source>
        <dbReference type="Pfam" id="PF13458"/>
    </source>
</evidence>
<dbReference type="PANTHER" id="PTHR30483:SF6">
    <property type="entry name" value="PERIPLASMIC BINDING PROTEIN OF ABC TRANSPORTER FOR NATURAL AMINO ACIDS"/>
    <property type="match status" value="1"/>
</dbReference>
<dbReference type="Proteomes" id="UP000811492">
    <property type="component" value="Unassembled WGS sequence"/>
</dbReference>
<accession>A0ABS5M1G8</accession>
<evidence type="ECO:0000256" key="3">
    <source>
        <dbReference type="SAM" id="MobiDB-lite"/>
    </source>
</evidence>
<dbReference type="InterPro" id="IPR028082">
    <property type="entry name" value="Peripla_BP_I"/>
</dbReference>